<dbReference type="EMBL" id="KL367502">
    <property type="protein sequence ID" value="KFD68662.1"/>
    <property type="molecule type" value="Genomic_DNA"/>
</dbReference>
<reference evidence="1" key="1">
    <citation type="journal article" date="2014" name="Nat. Genet.">
        <title>Genome and transcriptome of the porcine whipworm Trichuris suis.</title>
        <authorList>
            <person name="Jex A.R."/>
            <person name="Nejsum P."/>
            <person name="Schwarz E.M."/>
            <person name="Hu L."/>
            <person name="Young N.D."/>
            <person name="Hall R.S."/>
            <person name="Korhonen P.K."/>
            <person name="Liao S."/>
            <person name="Thamsborg S."/>
            <person name="Xia J."/>
            <person name="Xu P."/>
            <person name="Wang S."/>
            <person name="Scheerlinck J.P."/>
            <person name="Hofmann A."/>
            <person name="Sternberg P.W."/>
            <person name="Wang J."/>
            <person name="Gasser R.B."/>
        </authorList>
    </citation>
    <scope>NUCLEOTIDE SEQUENCE [LARGE SCALE GENOMIC DNA]</scope>
    <source>
        <strain evidence="1">DCEP-RM93F</strain>
    </source>
</reference>
<sequence>MKVSGEIACTGIENAVAFKDELDQIIAKEKYLPEQIFNVYETSWFWKCIPERTYTQHQFKTVPGHKVNKDCVTLLLGGNVARFKL</sequence>
<proteinExistence type="predicted"/>
<protein>
    <submittedName>
        <fullName evidence="1">Uncharacterized protein</fullName>
    </submittedName>
</protein>
<gene>
    <name evidence="1" type="ORF">M514_19105</name>
</gene>
<dbReference type="Proteomes" id="UP000030758">
    <property type="component" value="Unassembled WGS sequence"/>
</dbReference>
<accession>A0A085NGR6</accession>
<dbReference type="AlphaFoldDB" id="A0A085NGR6"/>
<name>A0A085NGR6_9BILA</name>
<evidence type="ECO:0000313" key="1">
    <source>
        <dbReference type="EMBL" id="KFD68662.1"/>
    </source>
</evidence>
<organism evidence="1">
    <name type="scientific">Trichuris suis</name>
    <name type="common">pig whipworm</name>
    <dbReference type="NCBI Taxonomy" id="68888"/>
    <lineage>
        <taxon>Eukaryota</taxon>
        <taxon>Metazoa</taxon>
        <taxon>Ecdysozoa</taxon>
        <taxon>Nematoda</taxon>
        <taxon>Enoplea</taxon>
        <taxon>Dorylaimia</taxon>
        <taxon>Trichinellida</taxon>
        <taxon>Trichuridae</taxon>
        <taxon>Trichuris</taxon>
    </lineage>
</organism>